<accession>A0A0G0I2F1</accession>
<dbReference type="GO" id="GO:0032259">
    <property type="term" value="P:methylation"/>
    <property type="evidence" value="ECO:0007669"/>
    <property type="project" value="UniProtKB-KW"/>
</dbReference>
<dbReference type="EMBL" id="LBSM01000004">
    <property type="protein sequence ID" value="KKQ18459.1"/>
    <property type="molecule type" value="Genomic_DNA"/>
</dbReference>
<evidence type="ECO:0000313" key="2">
    <source>
        <dbReference type="Proteomes" id="UP000034508"/>
    </source>
</evidence>
<dbReference type="PANTHER" id="PTHR40036:SF1">
    <property type="entry name" value="MACROCIN O-METHYLTRANSFERASE"/>
    <property type="match status" value="1"/>
</dbReference>
<sequence>MDSILHNKNKQGNFIFSLKKRIFFILVNIPFWEKIYLNKIHGFKPLSSCAPAMLKKVFKIANELGTLKKSDYFEFGIYNGGSIIHAQQNAKKLNATKIKFFGFDSFEGLPTIGKKDEKGYLYQGKYACSKENVMNNLINNGGDMHTIKLIEGFFNKSLKKSLIKKYRMRKIAIAYIDCDLYTSTKDVLVFIKNLLIKNSLIIFDDWDISSEKNRIKGGQLAFKEFCKANPNIKFIPEFAFCWHGKVFRVSNI</sequence>
<dbReference type="GO" id="GO:0008168">
    <property type="term" value="F:methyltransferase activity"/>
    <property type="evidence" value="ECO:0007669"/>
    <property type="project" value="UniProtKB-KW"/>
</dbReference>
<reference evidence="1 2" key="1">
    <citation type="journal article" date="2015" name="Nature">
        <title>rRNA introns, odd ribosomes, and small enigmatic genomes across a large radiation of phyla.</title>
        <authorList>
            <person name="Brown C.T."/>
            <person name="Hug L.A."/>
            <person name="Thomas B.C."/>
            <person name="Sharon I."/>
            <person name="Castelle C.J."/>
            <person name="Singh A."/>
            <person name="Wilkins M.J."/>
            <person name="Williams K.H."/>
            <person name="Banfield J.F."/>
        </authorList>
    </citation>
    <scope>NUCLEOTIDE SEQUENCE [LARGE SCALE GENOMIC DNA]</scope>
</reference>
<organism evidence="1 2">
    <name type="scientific">Berkelbacteria bacterium GW2011_GWA1_36_9</name>
    <dbReference type="NCBI Taxonomy" id="1618331"/>
    <lineage>
        <taxon>Bacteria</taxon>
        <taxon>Candidatus Berkelbacteria</taxon>
    </lineage>
</organism>
<keyword evidence="1" id="KW-0489">Methyltransferase</keyword>
<dbReference type="Gene3D" id="3.40.50.150">
    <property type="entry name" value="Vaccinia Virus protein VP39"/>
    <property type="match status" value="1"/>
</dbReference>
<keyword evidence="1" id="KW-0808">Transferase</keyword>
<dbReference type="Pfam" id="PF05711">
    <property type="entry name" value="TylF"/>
    <property type="match status" value="1"/>
</dbReference>
<dbReference type="AlphaFoldDB" id="A0A0G0I2F1"/>
<dbReference type="InterPro" id="IPR029063">
    <property type="entry name" value="SAM-dependent_MTases_sf"/>
</dbReference>
<dbReference type="InterPro" id="IPR008884">
    <property type="entry name" value="TylF_MeTrfase"/>
</dbReference>
<gene>
    <name evidence="1" type="ORF">US31_C0004G0021</name>
</gene>
<proteinExistence type="predicted"/>
<dbReference type="PANTHER" id="PTHR40036">
    <property type="entry name" value="MACROCIN O-METHYLTRANSFERASE"/>
    <property type="match status" value="1"/>
</dbReference>
<comment type="caution">
    <text evidence="1">The sequence shown here is derived from an EMBL/GenBank/DDBJ whole genome shotgun (WGS) entry which is preliminary data.</text>
</comment>
<dbReference type="Proteomes" id="UP000034508">
    <property type="component" value="Unassembled WGS sequence"/>
</dbReference>
<protein>
    <submittedName>
        <fullName evidence="1">Methyltransferase</fullName>
    </submittedName>
</protein>
<dbReference type="SUPFAM" id="SSF53335">
    <property type="entry name" value="S-adenosyl-L-methionine-dependent methyltransferases"/>
    <property type="match status" value="1"/>
</dbReference>
<evidence type="ECO:0000313" key="1">
    <source>
        <dbReference type="EMBL" id="KKQ18459.1"/>
    </source>
</evidence>
<name>A0A0G0I2F1_9BACT</name>